<reference evidence="2 3" key="2">
    <citation type="submission" date="2018-12" db="EMBL/GenBank/DDBJ databases">
        <title>Whole-genome sequences of fifteen clinical Streptococcus suis strains isolated from pigs between 2006 and 2018.</title>
        <authorList>
            <person name="Stevens M.J.A."/>
            <person name="Cernela N."/>
            <person name="Spoerry Serrano N."/>
            <person name="Schmitt S."/>
            <person name="Schrenzel J."/>
            <person name="Stephan R."/>
        </authorList>
    </citation>
    <scope>NUCLEOTIDE SEQUENCE [LARGE SCALE GENOMIC DNA]</scope>
    <source>
        <strain evidence="2 3">PP422</strain>
    </source>
</reference>
<dbReference type="Proteomes" id="UP000274117">
    <property type="component" value="Unassembled WGS sequence"/>
</dbReference>
<sequence>MAFGEEKHKKTLFERFTLLIVIIMVLATIAGLIFPAINALMN</sequence>
<keyword evidence="1" id="KW-1133">Transmembrane helix</keyword>
<organism evidence="2 3">
    <name type="scientific">Streptococcus suis</name>
    <dbReference type="NCBI Taxonomy" id="1307"/>
    <lineage>
        <taxon>Bacteria</taxon>
        <taxon>Bacillati</taxon>
        <taxon>Bacillota</taxon>
        <taxon>Bacilli</taxon>
        <taxon>Lactobacillales</taxon>
        <taxon>Streptococcaceae</taxon>
        <taxon>Streptococcus</taxon>
    </lineage>
</organism>
<proteinExistence type="predicted"/>
<evidence type="ECO:0000313" key="2">
    <source>
        <dbReference type="EMBL" id="RRR51313.1"/>
    </source>
</evidence>
<dbReference type="Pfam" id="PF13253">
    <property type="entry name" value="DUF4044"/>
    <property type="match status" value="1"/>
</dbReference>
<reference evidence="2 3" key="1">
    <citation type="submission" date="2018-11" db="EMBL/GenBank/DDBJ databases">
        <authorList>
            <person name="Stevens M.J."/>
            <person name="Cernela N."/>
            <person name="Spoerry Serrano N."/>
            <person name="Schmitt S."/>
            <person name="Schrenzel J."/>
            <person name="Stephan R."/>
        </authorList>
    </citation>
    <scope>NUCLEOTIDE SEQUENCE [LARGE SCALE GENOMIC DNA]</scope>
    <source>
        <strain evidence="2 3">PP422</strain>
    </source>
</reference>
<accession>A0A426TB68</accession>
<gene>
    <name evidence="2" type="ORF">EI998_09010</name>
</gene>
<dbReference type="EMBL" id="RSDO01000018">
    <property type="protein sequence ID" value="RRR51313.1"/>
    <property type="molecule type" value="Genomic_DNA"/>
</dbReference>
<dbReference type="RefSeq" id="WP_105110836.1">
    <property type="nucleotide sequence ID" value="NZ_POIG01000151.1"/>
</dbReference>
<evidence type="ECO:0000256" key="1">
    <source>
        <dbReference type="SAM" id="Phobius"/>
    </source>
</evidence>
<evidence type="ECO:0000313" key="3">
    <source>
        <dbReference type="Proteomes" id="UP000274117"/>
    </source>
</evidence>
<comment type="caution">
    <text evidence="2">The sequence shown here is derived from an EMBL/GenBank/DDBJ whole genome shotgun (WGS) entry which is preliminary data.</text>
</comment>
<protein>
    <submittedName>
        <fullName evidence="2">DUF4044 domain-containing protein</fullName>
    </submittedName>
</protein>
<keyword evidence="1" id="KW-0472">Membrane</keyword>
<dbReference type="InterPro" id="IPR025270">
    <property type="entry name" value="DUF4044"/>
</dbReference>
<name>A0A426TB68_STRSU</name>
<feature type="transmembrane region" description="Helical" evidence="1">
    <location>
        <begin position="12"/>
        <end position="37"/>
    </location>
</feature>
<dbReference type="AlphaFoldDB" id="A0A426TB68"/>
<keyword evidence="1" id="KW-0812">Transmembrane</keyword>